<evidence type="ECO:0000256" key="2">
    <source>
        <dbReference type="ARBA" id="ARBA00022448"/>
    </source>
</evidence>
<dbReference type="RefSeq" id="WP_126190885.1">
    <property type="nucleotide sequence ID" value="NZ_PELR01000291.1"/>
</dbReference>
<dbReference type="InterPro" id="IPR052156">
    <property type="entry name" value="BCAA_Transport_ATP-bd_LivF"/>
</dbReference>
<dbReference type="EMBL" id="PELR01000291">
    <property type="protein sequence ID" value="RTH02142.1"/>
    <property type="molecule type" value="Genomic_DNA"/>
</dbReference>
<feature type="domain" description="ABC transporter" evidence="4">
    <location>
        <begin position="19"/>
        <end position="71"/>
    </location>
</feature>
<evidence type="ECO:0000313" key="6">
    <source>
        <dbReference type="Proteomes" id="UP000286910"/>
    </source>
</evidence>
<accession>A0A430R416</accession>
<dbReference type="GO" id="GO:0015658">
    <property type="term" value="F:branched-chain amino acid transmembrane transporter activity"/>
    <property type="evidence" value="ECO:0007669"/>
    <property type="project" value="TreeGrafter"/>
</dbReference>
<dbReference type="GO" id="GO:0016887">
    <property type="term" value="F:ATP hydrolysis activity"/>
    <property type="evidence" value="ECO:0007669"/>
    <property type="project" value="InterPro"/>
</dbReference>
<dbReference type="GO" id="GO:0005524">
    <property type="term" value="F:ATP binding"/>
    <property type="evidence" value="ECO:0007669"/>
    <property type="project" value="InterPro"/>
</dbReference>
<dbReference type="PANTHER" id="PTHR43820">
    <property type="entry name" value="HIGH-AFFINITY BRANCHED-CHAIN AMINO ACID TRANSPORT ATP-BINDING PROTEIN LIVF"/>
    <property type="match status" value="1"/>
</dbReference>
<name>A0A430R416_THESC</name>
<gene>
    <name evidence="5" type="ORF">CSW45_08535</name>
</gene>
<dbReference type="InterPro" id="IPR003439">
    <property type="entry name" value="ABC_transporter-like_ATP-bd"/>
</dbReference>
<evidence type="ECO:0000313" key="5">
    <source>
        <dbReference type="EMBL" id="RTH02142.1"/>
    </source>
</evidence>
<dbReference type="GO" id="GO:0015807">
    <property type="term" value="P:L-amino acid transport"/>
    <property type="evidence" value="ECO:0007669"/>
    <property type="project" value="TreeGrafter"/>
</dbReference>
<evidence type="ECO:0000259" key="4">
    <source>
        <dbReference type="Pfam" id="PF00005"/>
    </source>
</evidence>
<evidence type="ECO:0000256" key="3">
    <source>
        <dbReference type="ARBA" id="ARBA00022970"/>
    </source>
</evidence>
<sequence length="79" mass="8796">MSLLELRDVHTYYGHIHALKGISLRVEEGEIVTVIGSNGAGKGTTLCTINVHVNPHQGKYIFQGRHSHTLRSINQIKHL</sequence>
<protein>
    <recommendedName>
        <fullName evidence="4">ABC transporter domain-containing protein</fullName>
    </recommendedName>
</protein>
<comment type="similarity">
    <text evidence="1">Belongs to the ABC transporter superfamily.</text>
</comment>
<proteinExistence type="inferred from homology"/>
<dbReference type="InterPro" id="IPR027417">
    <property type="entry name" value="P-loop_NTPase"/>
</dbReference>
<reference evidence="5 6" key="1">
    <citation type="journal article" date="2019" name="Extremophiles">
        <title>Biogeography of thermophiles and predominance of Thermus scotoductus in domestic water heaters.</title>
        <authorList>
            <person name="Wilpiszeski R.L."/>
            <person name="Zhang Z."/>
            <person name="House C.H."/>
        </authorList>
    </citation>
    <scope>NUCLEOTIDE SEQUENCE [LARGE SCALE GENOMIC DNA]</scope>
    <source>
        <strain evidence="5 6">32_S32</strain>
    </source>
</reference>
<keyword evidence="3" id="KW-0029">Amino-acid transport</keyword>
<dbReference type="Pfam" id="PF00005">
    <property type="entry name" value="ABC_tran"/>
    <property type="match status" value="1"/>
</dbReference>
<dbReference type="SUPFAM" id="SSF52540">
    <property type="entry name" value="P-loop containing nucleoside triphosphate hydrolases"/>
    <property type="match status" value="1"/>
</dbReference>
<dbReference type="PANTHER" id="PTHR43820:SF4">
    <property type="entry name" value="HIGH-AFFINITY BRANCHED-CHAIN AMINO ACID TRANSPORT ATP-BINDING PROTEIN LIVF"/>
    <property type="match status" value="1"/>
</dbReference>
<dbReference type="Gene3D" id="3.40.50.300">
    <property type="entry name" value="P-loop containing nucleotide triphosphate hydrolases"/>
    <property type="match status" value="1"/>
</dbReference>
<organism evidence="5 6">
    <name type="scientific">Thermus scotoductus</name>
    <dbReference type="NCBI Taxonomy" id="37636"/>
    <lineage>
        <taxon>Bacteria</taxon>
        <taxon>Thermotogati</taxon>
        <taxon>Deinococcota</taxon>
        <taxon>Deinococci</taxon>
        <taxon>Thermales</taxon>
        <taxon>Thermaceae</taxon>
        <taxon>Thermus</taxon>
    </lineage>
</organism>
<keyword evidence="2" id="KW-0813">Transport</keyword>
<dbReference type="Proteomes" id="UP000286910">
    <property type="component" value="Unassembled WGS sequence"/>
</dbReference>
<dbReference type="AlphaFoldDB" id="A0A430R416"/>
<evidence type="ECO:0000256" key="1">
    <source>
        <dbReference type="ARBA" id="ARBA00005417"/>
    </source>
</evidence>
<feature type="non-terminal residue" evidence="5">
    <location>
        <position position="79"/>
    </location>
</feature>
<comment type="caution">
    <text evidence="5">The sequence shown here is derived from an EMBL/GenBank/DDBJ whole genome shotgun (WGS) entry which is preliminary data.</text>
</comment>